<evidence type="ECO:0000256" key="1">
    <source>
        <dbReference type="ARBA" id="ARBA00004141"/>
    </source>
</evidence>
<protein>
    <recommendedName>
        <fullName evidence="9">RCK C-terminal domain-containing protein</fullName>
    </recommendedName>
</protein>
<evidence type="ECO:0000256" key="5">
    <source>
        <dbReference type="ARBA" id="ARBA00022989"/>
    </source>
</evidence>
<gene>
    <name evidence="10" type="ORF">ACHAW5_000636</name>
</gene>
<evidence type="ECO:0000256" key="7">
    <source>
        <dbReference type="ARBA" id="ARBA00061614"/>
    </source>
</evidence>
<evidence type="ECO:0000313" key="11">
    <source>
        <dbReference type="Proteomes" id="UP001530315"/>
    </source>
</evidence>
<dbReference type="FunFam" id="3.30.70.1450:FF:000009">
    <property type="entry name" value="SLC13 family permease"/>
    <property type="match status" value="1"/>
</dbReference>
<feature type="domain" description="RCK C-terminal" evidence="9">
    <location>
        <begin position="249"/>
        <end position="335"/>
    </location>
</feature>
<evidence type="ECO:0000256" key="2">
    <source>
        <dbReference type="ARBA" id="ARBA00022448"/>
    </source>
</evidence>
<dbReference type="EMBL" id="JALLAZ020001829">
    <property type="protein sequence ID" value="KAL3762374.1"/>
    <property type="molecule type" value="Genomic_DNA"/>
</dbReference>
<feature type="transmembrane region" description="Helical" evidence="8">
    <location>
        <begin position="62"/>
        <end position="79"/>
    </location>
</feature>
<comment type="subcellular location">
    <subcellularLocation>
        <location evidence="1">Membrane</location>
        <topology evidence="1">Multi-pass membrane protein</topology>
    </subcellularLocation>
</comment>
<evidence type="ECO:0000313" key="10">
    <source>
        <dbReference type="EMBL" id="KAL3762374.1"/>
    </source>
</evidence>
<comment type="caution">
    <text evidence="10">The sequence shown here is derived from an EMBL/GenBank/DDBJ whole genome shotgun (WGS) entry which is preliminary data.</text>
</comment>
<feature type="transmembrane region" description="Helical" evidence="8">
    <location>
        <begin position="176"/>
        <end position="198"/>
    </location>
</feature>
<dbReference type="InterPro" id="IPR051679">
    <property type="entry name" value="DASS-Related_Transporters"/>
</dbReference>
<sequence length="1109" mass="120353">MTTRLLVNSVVRDLAEAAVAATATAEEEDAAAGIPKWQPIFTLVVLVAMFGVLILDKVGTDSVMLTALMCFYVSGIIDIKETLSGFNSQGLLSVLVLFVVAEGLNKTGALNWYVGKLFGRPNTLTGAQLRIMIPITVLSGLINDTPLVTIALPIVIQWAKKINMSARFLLMPLSFAALLGGTCTIIGTSTNLIVVGLLQVRYPYKPELANMSIFAITKYGVPVALVGVAYVILMTPVLLMRNNHHRSLVSGQNAGNDDDILLGARLTQWSPAAGRTIKRSGLRDTGGIYLVSVKRRATGNVHTAVSPEFVLEVDDILYFTGIIDTFGDFCEEHGLEVVTNEVELEMSRQGSLEEEELVERESTPSLCAAETTDTASSLTTLLHSPKSLSSPLQRMQSMEKLKDLGITLDSLVESTLQERMRVVYSMEDSIRDESTSNYPLTLLSSSMARVVVAQQDDLVIIAIDAFDRSGLLLDISKCLSRLQLELRHTEAAVRSNVRSLSIWRCQTMALDESDTTSDKYICEIWTVVQALFGTGSGIEAVRRRGVQVMRAKVREESRLVGKSLSDIANFRELYKAAILCIQKTDGQIHTDSFATVLLDVGDVLVLQVAEDSPLLVSPPSPPQDARKIDFFKRTSNVTQSRMDNTDVDVDVEDANGTKENKAVWKDLEAVTKSGDSTRGGGVKREFLTAMAVGDGSNLVGKTVSQGGIDKIPGSYLVSIDRPYTIPESHPPVESYSSIPLTDPLQEGDILWFSGAATDVGDLRKIPGLTLYDSGEVTKMNEKVQNRRLVEAVVSRNGPLVGKTAKEVKFRTTHGAAVISVSREGKRVHELPGNIKFHAGDVLLLEAGKTFMEANKNQQDKAFTLISEVHDSSPPRFRMLFPALFLTVGAYVWYMLKIPKEDPITLFGTAMVAAILMVMVGVLSEAEARAAIRWEIYLTIAPAFGVGQALINSGVAGTMSAFLVKFGEAMGIGDAGVLGSVYLATVLMSQVVANNAAAALIFPIAMNAAEEAGISLEVMSFAIMLAASAAFMTPFGYQTNLMVMGPGGYSTSDYLIFGTPMQLVLTVVSTIALVTEKLWYVVWLASLGILVLVSLLRYGMERKKSPRKKY</sequence>
<keyword evidence="4" id="KW-0677">Repeat</keyword>
<evidence type="ECO:0000256" key="4">
    <source>
        <dbReference type="ARBA" id="ARBA00022737"/>
    </source>
</evidence>
<name>A0ABD3MI11_9STRA</name>
<dbReference type="GO" id="GO:0016020">
    <property type="term" value="C:membrane"/>
    <property type="evidence" value="ECO:0007669"/>
    <property type="project" value="UniProtKB-SubCell"/>
</dbReference>
<keyword evidence="3 8" id="KW-0812">Transmembrane</keyword>
<feature type="transmembrane region" description="Helical" evidence="8">
    <location>
        <begin position="37"/>
        <end position="55"/>
    </location>
</feature>
<keyword evidence="6 8" id="KW-0472">Membrane</keyword>
<dbReference type="PANTHER" id="PTHR43652">
    <property type="entry name" value="BASIC AMINO ACID ANTIPORTER YFCC-RELATED"/>
    <property type="match status" value="1"/>
</dbReference>
<keyword evidence="11" id="KW-1185">Reference proteome</keyword>
<feature type="transmembrane region" description="Helical" evidence="8">
    <location>
        <begin position="219"/>
        <end position="240"/>
    </location>
</feature>
<dbReference type="AlphaFoldDB" id="A0ABD3MI11"/>
<dbReference type="Pfam" id="PF02080">
    <property type="entry name" value="TrkA_C"/>
    <property type="match status" value="2"/>
</dbReference>
<feature type="transmembrane region" description="Helical" evidence="8">
    <location>
        <begin position="902"/>
        <end position="923"/>
    </location>
</feature>
<reference evidence="10 11" key="1">
    <citation type="submission" date="2024-10" db="EMBL/GenBank/DDBJ databases">
        <title>Updated reference genomes for cyclostephanoid diatoms.</title>
        <authorList>
            <person name="Roberts W.R."/>
            <person name="Alverson A.J."/>
        </authorList>
    </citation>
    <scope>NUCLEOTIDE SEQUENCE [LARGE SCALE GENOMIC DNA]</scope>
    <source>
        <strain evidence="10 11">AJA276-08</strain>
    </source>
</reference>
<dbReference type="Proteomes" id="UP001530315">
    <property type="component" value="Unassembled WGS sequence"/>
</dbReference>
<feature type="transmembrane region" description="Helical" evidence="8">
    <location>
        <begin position="135"/>
        <end position="156"/>
    </location>
</feature>
<proteinExistence type="inferred from homology"/>
<dbReference type="SUPFAM" id="SSF116726">
    <property type="entry name" value="TrkA C-terminal domain-like"/>
    <property type="match status" value="4"/>
</dbReference>
<feature type="transmembrane region" description="Helical" evidence="8">
    <location>
        <begin position="91"/>
        <end position="114"/>
    </location>
</feature>
<dbReference type="Gene3D" id="3.30.70.1450">
    <property type="entry name" value="Regulator of K+ conductance, C-terminal domain"/>
    <property type="match status" value="3"/>
</dbReference>
<keyword evidence="2" id="KW-0813">Transport</keyword>
<feature type="domain" description="RCK C-terminal" evidence="9">
    <location>
        <begin position="776"/>
        <end position="860"/>
    </location>
</feature>
<dbReference type="InterPro" id="IPR006037">
    <property type="entry name" value="RCK_C"/>
</dbReference>
<feature type="transmembrane region" description="Helical" evidence="8">
    <location>
        <begin position="935"/>
        <end position="963"/>
    </location>
</feature>
<evidence type="ECO:0000259" key="9">
    <source>
        <dbReference type="PROSITE" id="PS51202"/>
    </source>
</evidence>
<feature type="transmembrane region" description="Helical" evidence="8">
    <location>
        <begin position="1053"/>
        <end position="1073"/>
    </location>
</feature>
<dbReference type="PANTHER" id="PTHR43652:SF2">
    <property type="entry name" value="BASIC AMINO ACID ANTIPORTER YFCC-RELATED"/>
    <property type="match status" value="1"/>
</dbReference>
<dbReference type="InterPro" id="IPR004680">
    <property type="entry name" value="Cit_transptr-like_dom"/>
</dbReference>
<accession>A0ABD3MI11</accession>
<evidence type="ECO:0000256" key="3">
    <source>
        <dbReference type="ARBA" id="ARBA00022692"/>
    </source>
</evidence>
<dbReference type="PROSITE" id="PS51202">
    <property type="entry name" value="RCK_C"/>
    <property type="match status" value="2"/>
</dbReference>
<comment type="similarity">
    <text evidence="7">Belongs to the divalent anion:Na+ symporter (DASS) superfamily. Na+/sulfate symporter (TC 2.A.47.4) family.</text>
</comment>
<feature type="transmembrane region" description="Helical" evidence="8">
    <location>
        <begin position="975"/>
        <end position="1005"/>
    </location>
</feature>
<evidence type="ECO:0000256" key="8">
    <source>
        <dbReference type="SAM" id="Phobius"/>
    </source>
</evidence>
<evidence type="ECO:0000256" key="6">
    <source>
        <dbReference type="ARBA" id="ARBA00023136"/>
    </source>
</evidence>
<organism evidence="10 11">
    <name type="scientific">Stephanodiscus triporus</name>
    <dbReference type="NCBI Taxonomy" id="2934178"/>
    <lineage>
        <taxon>Eukaryota</taxon>
        <taxon>Sar</taxon>
        <taxon>Stramenopiles</taxon>
        <taxon>Ochrophyta</taxon>
        <taxon>Bacillariophyta</taxon>
        <taxon>Coscinodiscophyceae</taxon>
        <taxon>Thalassiosirophycidae</taxon>
        <taxon>Stephanodiscales</taxon>
        <taxon>Stephanodiscaceae</taxon>
        <taxon>Stephanodiscus</taxon>
    </lineage>
</organism>
<dbReference type="Pfam" id="PF03600">
    <property type="entry name" value="CitMHS"/>
    <property type="match status" value="1"/>
</dbReference>
<dbReference type="GO" id="GO:0015116">
    <property type="term" value="F:sulfate transmembrane transporter activity"/>
    <property type="evidence" value="ECO:0007669"/>
    <property type="project" value="UniProtKB-ARBA"/>
</dbReference>
<feature type="transmembrane region" description="Helical" evidence="8">
    <location>
        <begin position="1011"/>
        <end position="1032"/>
    </location>
</feature>
<keyword evidence="5 8" id="KW-1133">Transmembrane helix</keyword>
<feature type="transmembrane region" description="Helical" evidence="8">
    <location>
        <begin position="1079"/>
        <end position="1099"/>
    </location>
</feature>
<dbReference type="InterPro" id="IPR036721">
    <property type="entry name" value="RCK_C_sf"/>
</dbReference>